<dbReference type="NCBIfam" id="NF038050">
    <property type="entry name" value="NrtS"/>
    <property type="match status" value="1"/>
</dbReference>
<gene>
    <name evidence="2" type="ORF">OPDIPICF_00419</name>
</gene>
<name>A0A5S9MZ43_9GAMM</name>
<keyword evidence="3" id="KW-1185">Reference proteome</keyword>
<feature type="transmembrane region" description="Helical" evidence="1">
    <location>
        <begin position="12"/>
        <end position="31"/>
    </location>
</feature>
<dbReference type="Proteomes" id="UP000441399">
    <property type="component" value="Unassembled WGS sequence"/>
</dbReference>
<sequence>MIAQLTGSLRPQVLFKALRVAAFVGTVLLLINQSDALFGDASIRWIPALLTYCVPFCVFLAGQASGSNDKD</sequence>
<organism evidence="2 3">
    <name type="scientific">BD1-7 clade bacterium</name>
    <dbReference type="NCBI Taxonomy" id="2029982"/>
    <lineage>
        <taxon>Bacteria</taxon>
        <taxon>Pseudomonadati</taxon>
        <taxon>Pseudomonadota</taxon>
        <taxon>Gammaproteobacteria</taxon>
        <taxon>Cellvibrionales</taxon>
        <taxon>Spongiibacteraceae</taxon>
        <taxon>BD1-7 clade</taxon>
    </lineage>
</organism>
<evidence type="ECO:0000313" key="2">
    <source>
        <dbReference type="EMBL" id="CAA0082484.1"/>
    </source>
</evidence>
<keyword evidence="1" id="KW-0472">Membrane</keyword>
<keyword evidence="1" id="KW-1133">Transmembrane helix</keyword>
<evidence type="ECO:0000313" key="3">
    <source>
        <dbReference type="Proteomes" id="UP000441399"/>
    </source>
</evidence>
<feature type="transmembrane region" description="Helical" evidence="1">
    <location>
        <begin position="43"/>
        <end position="62"/>
    </location>
</feature>
<reference evidence="2 3" key="1">
    <citation type="submission" date="2019-11" db="EMBL/GenBank/DDBJ databases">
        <authorList>
            <person name="Holert J."/>
        </authorList>
    </citation>
    <scope>NUCLEOTIDE SEQUENCE [LARGE SCALE GENOMIC DNA]</scope>
    <source>
        <strain evidence="2">SB11_3</strain>
    </source>
</reference>
<protein>
    <recommendedName>
        <fullName evidence="4">Dihydrolipoamide dehydrogenase</fullName>
    </recommendedName>
</protein>
<dbReference type="InterPro" id="IPR047700">
    <property type="entry name" value="NrtS-like"/>
</dbReference>
<dbReference type="EMBL" id="CACSIO010000001">
    <property type="protein sequence ID" value="CAA0082484.1"/>
    <property type="molecule type" value="Genomic_DNA"/>
</dbReference>
<proteinExistence type="predicted"/>
<dbReference type="OrthoDB" id="282896at2"/>
<evidence type="ECO:0008006" key="4">
    <source>
        <dbReference type="Google" id="ProtNLM"/>
    </source>
</evidence>
<keyword evidence="1" id="KW-0812">Transmembrane</keyword>
<evidence type="ECO:0000256" key="1">
    <source>
        <dbReference type="SAM" id="Phobius"/>
    </source>
</evidence>
<dbReference type="AlphaFoldDB" id="A0A5S9MZ43"/>
<accession>A0A5S9MZ43</accession>